<sequence length="816" mass="94213">MADNVTNKKSKVTKTKTYNKKLKKYSWRHSHRHIGSYLLPSVALVIAIPSAKKINLSLSHSSIVIALGFISKIAQLFVGDLIHGVEYPPILSTCTVSDDSDSINVSQSDSLYAKVSKKRKFRPNDTNCIENISTASEIKEVPGDAEDSLTSEKCSSTQNQKLKNEKQSKHMHKRSSEHSQVISPQIISSQDKLSVVPHPSRDNKFVDINKTKEDFNKSLSKDTMTIKEDLNECETDFIKLKTLNKSASTREKSYTKDAQNDTIQNISAFKQNDSRDNILINSDKKMSFKKDAFSFNTRDVSSSVNYSQNVINNTSPEDYLADGAVKITPKKNKYKNNFVSNNNHKDNEMKQFNSFDEDLQPIFNSLNTLIEKGSSHSYNSNEFKHSISKLNQYSEMLNETLRKVNCNLFNGCNCGAFNNAQLIEFHENMNHFKKQNEILCSENEALRNIVLRLNQEVANLKKDKESVEDKHISNEYISGLLSSYDLQLKEKDDIIVSLKEIKDKMIPEDKWNALKEQAKIVLEEYEDSMKQIHLYKETICKLTNEHSLKMIELENQLTEQSKGKKYAEQELLELKDGYLLLKSQIENFEKSQGSIVSLNDHLKIVENLSKEHNNEVNQLITKMDDMSFKLAALTKERDTLAVQTSELYAENLCLSSQVKTMEKHTRAQKKQINHQMKEIESLKKMDLTTKETLSQVIKVAEYVKQERDNLTDIMNQKKSEEVLASHQESVELKRLQHNLKISKLKAKKKLNQLNQRLQEQNEEFDKLRKTYENELNDLKDIVRQKQNHIERLNFNKSSYDERFNELWSSFHENDKV</sequence>
<dbReference type="RefSeq" id="XP_065674744.1">
    <property type="nucleotide sequence ID" value="XM_065818672.1"/>
</dbReference>
<evidence type="ECO:0000256" key="1">
    <source>
        <dbReference type="SAM" id="Coils"/>
    </source>
</evidence>
<gene>
    <name evidence="4" type="primary">LOC101235239</name>
</gene>
<feature type="coiled-coil region" evidence="1">
    <location>
        <begin position="443"/>
        <end position="470"/>
    </location>
</feature>
<keyword evidence="3" id="KW-1185">Reference proteome</keyword>
<accession>A0ABM4DJR0</accession>
<keyword evidence="1" id="KW-0175">Coiled coil</keyword>
<dbReference type="PANTHER" id="PTHR36170">
    <property type="entry name" value="CENTROSOMAL PROTEIN OF 89 KDA"/>
    <property type="match status" value="1"/>
</dbReference>
<evidence type="ECO:0000313" key="4">
    <source>
        <dbReference type="RefSeq" id="XP_065674744.1"/>
    </source>
</evidence>
<dbReference type="GeneID" id="101235239"/>
<feature type="region of interest" description="Disordered" evidence="2">
    <location>
        <begin position="140"/>
        <end position="182"/>
    </location>
</feature>
<evidence type="ECO:0000313" key="3">
    <source>
        <dbReference type="Proteomes" id="UP001652625"/>
    </source>
</evidence>
<name>A0ABM4DJR0_HYDVU</name>
<feature type="coiled-coil region" evidence="1">
    <location>
        <begin position="732"/>
        <end position="795"/>
    </location>
</feature>
<dbReference type="Proteomes" id="UP001652625">
    <property type="component" value="Chromosome 15"/>
</dbReference>
<protein>
    <submittedName>
        <fullName evidence="4">Leucine-rich repeat-containing protein DDB_G0290503 isoform X2</fullName>
    </submittedName>
</protein>
<dbReference type="InterPro" id="IPR033545">
    <property type="entry name" value="CEP89"/>
</dbReference>
<evidence type="ECO:0000256" key="2">
    <source>
        <dbReference type="SAM" id="MobiDB-lite"/>
    </source>
</evidence>
<proteinExistence type="predicted"/>
<dbReference type="PANTHER" id="PTHR36170:SF1">
    <property type="entry name" value="CENTROSOMAL PROTEIN OF 89 KDA"/>
    <property type="match status" value="1"/>
</dbReference>
<reference evidence="4" key="1">
    <citation type="submission" date="2025-08" db="UniProtKB">
        <authorList>
            <consortium name="RefSeq"/>
        </authorList>
    </citation>
    <scope>IDENTIFICATION</scope>
</reference>
<feature type="compositionally biased region" description="Polar residues" evidence="2">
    <location>
        <begin position="151"/>
        <end position="161"/>
    </location>
</feature>
<organism evidence="3 4">
    <name type="scientific">Hydra vulgaris</name>
    <name type="common">Hydra</name>
    <name type="synonym">Hydra attenuata</name>
    <dbReference type="NCBI Taxonomy" id="6087"/>
    <lineage>
        <taxon>Eukaryota</taxon>
        <taxon>Metazoa</taxon>
        <taxon>Cnidaria</taxon>
        <taxon>Hydrozoa</taxon>
        <taxon>Hydroidolina</taxon>
        <taxon>Anthoathecata</taxon>
        <taxon>Aplanulata</taxon>
        <taxon>Hydridae</taxon>
        <taxon>Hydra</taxon>
    </lineage>
</organism>